<dbReference type="Pfam" id="PF02311">
    <property type="entry name" value="AraC_binding"/>
    <property type="match status" value="1"/>
</dbReference>
<dbReference type="Proteomes" id="UP000249163">
    <property type="component" value="Chromosome"/>
</dbReference>
<organism evidence="5 6">
    <name type="scientific">Paenibacillus odorifer</name>
    <dbReference type="NCBI Taxonomy" id="189426"/>
    <lineage>
        <taxon>Bacteria</taxon>
        <taxon>Bacillati</taxon>
        <taxon>Bacillota</taxon>
        <taxon>Bacilli</taxon>
        <taxon>Bacillales</taxon>
        <taxon>Paenibacillaceae</taxon>
        <taxon>Paenibacillus</taxon>
    </lineage>
</organism>
<feature type="domain" description="HTH araC/xylS-type" evidence="4">
    <location>
        <begin position="184"/>
        <end position="286"/>
    </location>
</feature>
<evidence type="ECO:0000259" key="4">
    <source>
        <dbReference type="PROSITE" id="PS01124"/>
    </source>
</evidence>
<dbReference type="SMART" id="SM00342">
    <property type="entry name" value="HTH_ARAC"/>
    <property type="match status" value="1"/>
</dbReference>
<dbReference type="EMBL" id="CP021965">
    <property type="protein sequence ID" value="AWV31968.1"/>
    <property type="molecule type" value="Genomic_DNA"/>
</dbReference>
<dbReference type="PANTHER" id="PTHR43280:SF2">
    <property type="entry name" value="HTH-TYPE TRANSCRIPTIONAL REGULATOR EXSA"/>
    <property type="match status" value="1"/>
</dbReference>
<evidence type="ECO:0000256" key="2">
    <source>
        <dbReference type="ARBA" id="ARBA00023125"/>
    </source>
</evidence>
<keyword evidence="1" id="KW-0805">Transcription regulation</keyword>
<dbReference type="InterPro" id="IPR037923">
    <property type="entry name" value="HTH-like"/>
</dbReference>
<keyword evidence="2" id="KW-0238">DNA-binding</keyword>
<evidence type="ECO:0000256" key="3">
    <source>
        <dbReference type="ARBA" id="ARBA00023163"/>
    </source>
</evidence>
<dbReference type="SUPFAM" id="SSF51215">
    <property type="entry name" value="Regulatory protein AraC"/>
    <property type="match status" value="1"/>
</dbReference>
<dbReference type="GO" id="GO:0043565">
    <property type="term" value="F:sequence-specific DNA binding"/>
    <property type="evidence" value="ECO:0007669"/>
    <property type="project" value="InterPro"/>
</dbReference>
<reference evidence="5 6" key="1">
    <citation type="submission" date="2017-06" db="EMBL/GenBank/DDBJ databases">
        <title>Complete genome sequence of Paenibacillus odorifer CBA7130.</title>
        <authorList>
            <person name="Nam Y.-D."/>
            <person name="Kang J."/>
            <person name="Chung W.-H."/>
        </authorList>
    </citation>
    <scope>NUCLEOTIDE SEQUENCE [LARGE SCALE GENOMIC DNA]</scope>
    <source>
        <strain evidence="5 6">CBA7130</strain>
    </source>
</reference>
<dbReference type="InterPro" id="IPR018060">
    <property type="entry name" value="HTH_AraC"/>
</dbReference>
<dbReference type="PANTHER" id="PTHR43280">
    <property type="entry name" value="ARAC-FAMILY TRANSCRIPTIONAL REGULATOR"/>
    <property type="match status" value="1"/>
</dbReference>
<evidence type="ECO:0000313" key="5">
    <source>
        <dbReference type="EMBL" id="AWV31968.1"/>
    </source>
</evidence>
<evidence type="ECO:0000313" key="6">
    <source>
        <dbReference type="Proteomes" id="UP000249163"/>
    </source>
</evidence>
<dbReference type="GO" id="GO:0003700">
    <property type="term" value="F:DNA-binding transcription factor activity"/>
    <property type="evidence" value="ECO:0007669"/>
    <property type="project" value="InterPro"/>
</dbReference>
<sequence>MPIMSKHMDYMISPYPIRIIDPKVESSKLKLKNIRVGQAGHLPGRTLFRSGVVFEHWAIVYIVSGSGSYMEIGGKEQQVREGSLYFFRPGYSYNFGPPPGGSWDEYYINFNGTRVSEWLESGLIAGGNVFQAQSIVGLTTLFEEVLERMESGEPVDADRAALLLERMLLECSFIIEEKSWNSQADYMRQIREDLNLCIYGEMDLEQIAAKHHVSMSTLRRLVRRSSGYPLHEYIHRLKMAEAKKLLFNTSLQIKEISSMLHYNDPFYFSRLFKKYMGIAPQLCRNNI</sequence>
<dbReference type="Gene3D" id="2.60.120.280">
    <property type="entry name" value="Regulatory protein AraC"/>
    <property type="match status" value="1"/>
</dbReference>
<dbReference type="SUPFAM" id="SSF46689">
    <property type="entry name" value="Homeodomain-like"/>
    <property type="match status" value="1"/>
</dbReference>
<name>A0AAD0KJF7_9BACL</name>
<dbReference type="InterPro" id="IPR003313">
    <property type="entry name" value="AraC-bd"/>
</dbReference>
<dbReference type="Pfam" id="PF12833">
    <property type="entry name" value="HTH_18"/>
    <property type="match status" value="1"/>
</dbReference>
<gene>
    <name evidence="5" type="ORF">CD191_04695</name>
</gene>
<evidence type="ECO:0000256" key="1">
    <source>
        <dbReference type="ARBA" id="ARBA00023015"/>
    </source>
</evidence>
<dbReference type="Gene3D" id="1.10.10.60">
    <property type="entry name" value="Homeodomain-like"/>
    <property type="match status" value="2"/>
</dbReference>
<dbReference type="InterPro" id="IPR009057">
    <property type="entry name" value="Homeodomain-like_sf"/>
</dbReference>
<dbReference type="PROSITE" id="PS01124">
    <property type="entry name" value="HTH_ARAC_FAMILY_2"/>
    <property type="match status" value="1"/>
</dbReference>
<keyword evidence="3" id="KW-0804">Transcription</keyword>
<accession>A0AAD0KJF7</accession>
<dbReference type="AlphaFoldDB" id="A0AAD0KJF7"/>
<proteinExistence type="predicted"/>
<protein>
    <submittedName>
        <fullName evidence="5">AraC family transcriptional regulator</fullName>
    </submittedName>
</protein>